<dbReference type="InterPro" id="IPR027417">
    <property type="entry name" value="P-loop_NTPase"/>
</dbReference>
<reference evidence="10" key="1">
    <citation type="submission" date="2016-10" db="EMBL/GenBank/DDBJ databases">
        <authorList>
            <person name="Varghese N."/>
            <person name="Submissions S."/>
        </authorList>
    </citation>
    <scope>NUCLEOTIDE SEQUENCE [LARGE SCALE GENOMIC DNA]</scope>
    <source>
        <strain evidence="10">OV426</strain>
    </source>
</reference>
<dbReference type="GO" id="GO:0004141">
    <property type="term" value="F:dethiobiotin synthase activity"/>
    <property type="evidence" value="ECO:0007669"/>
    <property type="project" value="UniProtKB-UniRule"/>
</dbReference>
<dbReference type="UniPathway" id="UPA00078">
    <property type="reaction ID" value="UER00161"/>
</dbReference>
<evidence type="ECO:0000256" key="8">
    <source>
        <dbReference type="HAMAP-Rule" id="MF_00336"/>
    </source>
</evidence>
<evidence type="ECO:0000256" key="3">
    <source>
        <dbReference type="ARBA" id="ARBA00022723"/>
    </source>
</evidence>
<comment type="function">
    <text evidence="8">Catalyzes a mechanistically unusual reaction, the ATP-dependent insertion of CO2 between the N7 and N8 nitrogen atoms of 7,8-diaminopelargonic acid (DAPA, also called 7,8-diammoniononanoate) to form a ureido ring.</text>
</comment>
<comment type="similarity">
    <text evidence="8">Belongs to the dethiobiotin synthetase family.</text>
</comment>
<dbReference type="Proteomes" id="UP000198968">
    <property type="component" value="Unassembled WGS sequence"/>
</dbReference>
<dbReference type="PIRSF" id="PIRSF006755">
    <property type="entry name" value="DTB_synth"/>
    <property type="match status" value="1"/>
</dbReference>
<protein>
    <recommendedName>
        <fullName evidence="8">ATP-dependent dethiobiotin synthetase BioD</fullName>
        <ecNumber evidence="8">6.3.3.3</ecNumber>
    </recommendedName>
    <alternativeName>
        <fullName evidence="8">DTB synthetase</fullName>
        <shortName evidence="8">DTBS</shortName>
    </alternativeName>
    <alternativeName>
        <fullName evidence="8">Dethiobiotin synthase</fullName>
    </alternativeName>
</protein>
<dbReference type="InterPro" id="IPR004472">
    <property type="entry name" value="DTB_synth_BioD"/>
</dbReference>
<comment type="caution">
    <text evidence="8">Lacks conserved residue(s) required for the propagation of feature annotation.</text>
</comment>
<evidence type="ECO:0000256" key="5">
    <source>
        <dbReference type="ARBA" id="ARBA00022756"/>
    </source>
</evidence>
<evidence type="ECO:0000256" key="1">
    <source>
        <dbReference type="ARBA" id="ARBA00022490"/>
    </source>
</evidence>
<dbReference type="EMBL" id="FOVG01000001">
    <property type="protein sequence ID" value="SFN32692.1"/>
    <property type="molecule type" value="Genomic_DNA"/>
</dbReference>
<evidence type="ECO:0000256" key="6">
    <source>
        <dbReference type="ARBA" id="ARBA00022840"/>
    </source>
</evidence>
<accession>A0A1I4Y3N9</accession>
<keyword evidence="7 8" id="KW-0460">Magnesium</keyword>
<evidence type="ECO:0000256" key="2">
    <source>
        <dbReference type="ARBA" id="ARBA00022598"/>
    </source>
</evidence>
<comment type="pathway">
    <text evidence="8">Cofactor biosynthesis; biotin biosynthesis; biotin from 7,8-diaminononanoate: step 1/2.</text>
</comment>
<feature type="binding site" evidence="8">
    <location>
        <begin position="200"/>
        <end position="202"/>
    </location>
    <ligand>
        <name>ATP</name>
        <dbReference type="ChEBI" id="CHEBI:30616"/>
    </ligand>
</feature>
<dbReference type="SUPFAM" id="SSF52540">
    <property type="entry name" value="P-loop containing nucleoside triphosphate hydrolases"/>
    <property type="match status" value="1"/>
</dbReference>
<comment type="subunit">
    <text evidence="8">Homodimer.</text>
</comment>
<feature type="binding site" evidence="8">
    <location>
        <begin position="171"/>
        <end position="172"/>
    </location>
    <ligand>
        <name>ATP</name>
        <dbReference type="ChEBI" id="CHEBI:30616"/>
    </ligand>
</feature>
<keyword evidence="5 8" id="KW-0093">Biotin biosynthesis</keyword>
<keyword evidence="4 8" id="KW-0547">Nucleotide-binding</keyword>
<dbReference type="GO" id="GO:0042803">
    <property type="term" value="F:protein homodimerization activity"/>
    <property type="evidence" value="ECO:0007669"/>
    <property type="project" value="UniProtKB-ARBA"/>
</dbReference>
<gene>
    <name evidence="8" type="primary">bioD</name>
    <name evidence="9" type="ORF">SAMN05428971_1033</name>
</gene>
<keyword evidence="6 8" id="KW-0067">ATP-binding</keyword>
<dbReference type="PANTHER" id="PTHR43210">
    <property type="entry name" value="DETHIOBIOTIN SYNTHETASE"/>
    <property type="match status" value="1"/>
</dbReference>
<dbReference type="PANTHER" id="PTHR43210:SF4">
    <property type="entry name" value="ATP-DEPENDENT DETHIOBIOTIN SYNTHETASE BIOD 2"/>
    <property type="match status" value="1"/>
</dbReference>
<dbReference type="AlphaFoldDB" id="A0A1I4Y3N9"/>
<proteinExistence type="inferred from homology"/>
<evidence type="ECO:0000256" key="4">
    <source>
        <dbReference type="ARBA" id="ARBA00022741"/>
    </source>
</evidence>
<dbReference type="OrthoDB" id="9802097at2"/>
<organism evidence="9 10">
    <name type="scientific">Candidatus Pantoea varia</name>
    <dbReference type="NCBI Taxonomy" id="1881036"/>
    <lineage>
        <taxon>Bacteria</taxon>
        <taxon>Pseudomonadati</taxon>
        <taxon>Pseudomonadota</taxon>
        <taxon>Gammaproteobacteria</taxon>
        <taxon>Enterobacterales</taxon>
        <taxon>Erwiniaceae</taxon>
        <taxon>Pantoea</taxon>
    </lineage>
</organism>
<feature type="binding site" evidence="8">
    <location>
        <position position="54"/>
    </location>
    <ligand>
        <name>Mg(2+)</name>
        <dbReference type="ChEBI" id="CHEBI:18420"/>
    </ligand>
</feature>
<dbReference type="GO" id="GO:0005524">
    <property type="term" value="F:ATP binding"/>
    <property type="evidence" value="ECO:0007669"/>
    <property type="project" value="UniProtKB-UniRule"/>
</dbReference>
<keyword evidence="2 8" id="KW-0436">Ligase</keyword>
<evidence type="ECO:0000313" key="10">
    <source>
        <dbReference type="Proteomes" id="UP000198968"/>
    </source>
</evidence>
<dbReference type="GO" id="GO:0009102">
    <property type="term" value="P:biotin biosynthetic process"/>
    <property type="evidence" value="ECO:0007669"/>
    <property type="project" value="UniProtKB-UniRule"/>
</dbReference>
<feature type="binding site" evidence="8">
    <location>
        <position position="111"/>
    </location>
    <ligand>
        <name>Mg(2+)</name>
        <dbReference type="ChEBI" id="CHEBI:18420"/>
    </ligand>
</feature>
<keyword evidence="3 8" id="KW-0479">Metal-binding</keyword>
<keyword evidence="10" id="KW-1185">Reference proteome</keyword>
<dbReference type="EC" id="6.3.3.3" evidence="8"/>
<evidence type="ECO:0000256" key="7">
    <source>
        <dbReference type="ARBA" id="ARBA00022842"/>
    </source>
</evidence>
<dbReference type="RefSeq" id="WP_090960904.1">
    <property type="nucleotide sequence ID" value="NZ_FOVG01000001.1"/>
</dbReference>
<dbReference type="HAMAP" id="MF_00336">
    <property type="entry name" value="BioD"/>
    <property type="match status" value="1"/>
</dbReference>
<dbReference type="Gene3D" id="3.40.50.300">
    <property type="entry name" value="P-loop containing nucleotide triphosphate hydrolases"/>
    <property type="match status" value="1"/>
</dbReference>
<feature type="binding site" evidence="8">
    <location>
        <position position="54"/>
    </location>
    <ligand>
        <name>ATP</name>
        <dbReference type="ChEBI" id="CHEBI:30616"/>
    </ligand>
</feature>
<comment type="catalytic activity">
    <reaction evidence="8">
        <text>(7R,8S)-7,8-diammoniononanoate + CO2 + ATP = (4R,5S)-dethiobiotin + ADP + phosphate + 3 H(+)</text>
        <dbReference type="Rhea" id="RHEA:15805"/>
        <dbReference type="ChEBI" id="CHEBI:15378"/>
        <dbReference type="ChEBI" id="CHEBI:16526"/>
        <dbReference type="ChEBI" id="CHEBI:30616"/>
        <dbReference type="ChEBI" id="CHEBI:43474"/>
        <dbReference type="ChEBI" id="CHEBI:149469"/>
        <dbReference type="ChEBI" id="CHEBI:149473"/>
        <dbReference type="ChEBI" id="CHEBI:456216"/>
        <dbReference type="EC" id="6.3.3.3"/>
    </reaction>
</comment>
<dbReference type="FunFam" id="3.40.50.300:FF:000292">
    <property type="entry name" value="ATP-dependent dethiobiotin synthetase BioD"/>
    <property type="match status" value="1"/>
</dbReference>
<name>A0A1I4Y3N9_9GAMM</name>
<dbReference type="GO" id="GO:0005829">
    <property type="term" value="C:cytosol"/>
    <property type="evidence" value="ECO:0007669"/>
    <property type="project" value="TreeGrafter"/>
</dbReference>
<dbReference type="GO" id="GO:0000287">
    <property type="term" value="F:magnesium ion binding"/>
    <property type="evidence" value="ECO:0007669"/>
    <property type="project" value="UniProtKB-UniRule"/>
</dbReference>
<keyword evidence="1 8" id="KW-0963">Cytoplasm</keyword>
<dbReference type="NCBIfam" id="TIGR00347">
    <property type="entry name" value="bioD"/>
    <property type="match status" value="1"/>
</dbReference>
<comment type="cofactor">
    <cofactor evidence="8">
        <name>Mg(2+)</name>
        <dbReference type="ChEBI" id="CHEBI:18420"/>
    </cofactor>
</comment>
<evidence type="ECO:0000313" key="9">
    <source>
        <dbReference type="EMBL" id="SFN32692.1"/>
    </source>
</evidence>
<comment type="subcellular location">
    <subcellularLocation>
        <location evidence="8">Cytoplasm</location>
    </subcellularLocation>
</comment>
<dbReference type="Pfam" id="PF13500">
    <property type="entry name" value="AAA_26"/>
    <property type="match status" value="1"/>
</dbReference>
<feature type="binding site" evidence="8">
    <location>
        <begin position="111"/>
        <end position="114"/>
    </location>
    <ligand>
        <name>ATP</name>
        <dbReference type="ChEBI" id="CHEBI:30616"/>
    </ligand>
</feature>
<feature type="binding site" evidence="8">
    <location>
        <position position="16"/>
    </location>
    <ligand>
        <name>Mg(2+)</name>
        <dbReference type="ChEBI" id="CHEBI:18420"/>
    </ligand>
</feature>
<feature type="active site" evidence="8">
    <location>
        <position position="37"/>
    </location>
</feature>
<sequence>MNRLFVTGTDTAVGKTVVSRALLQSFIQTGLSAVGFKPVARCAVKTAEGLRNKDAQVLQSASSIDLPYEAINPLVFQEEEICTHPGQNIDYGLLTSGLTSLTQQADRVVVEGTGGWRSLMNDGRPLSCWVVEQQLPVVLVVGIQSGCISHALLTAEAIALDGLPLVGWVANRINPGLAQYSDIIEILREKIGAPLLGELPYLPRAEQRDLTPYIDISLLEPDTLHAVSAKIA</sequence>
<dbReference type="CDD" id="cd03109">
    <property type="entry name" value="DTBS"/>
    <property type="match status" value="1"/>
</dbReference>